<evidence type="ECO:0000313" key="2">
    <source>
        <dbReference type="EMBL" id="MFC0542121.1"/>
    </source>
</evidence>
<feature type="transmembrane region" description="Helical" evidence="1">
    <location>
        <begin position="220"/>
        <end position="244"/>
    </location>
</feature>
<dbReference type="InterPro" id="IPR025291">
    <property type="entry name" value="DUF4153"/>
</dbReference>
<dbReference type="Proteomes" id="UP001589810">
    <property type="component" value="Unassembled WGS sequence"/>
</dbReference>
<feature type="transmembrane region" description="Helical" evidence="1">
    <location>
        <begin position="91"/>
        <end position="119"/>
    </location>
</feature>
<gene>
    <name evidence="2" type="ORF">ACFFH7_11560</name>
</gene>
<feature type="transmembrane region" description="Helical" evidence="1">
    <location>
        <begin position="181"/>
        <end position="199"/>
    </location>
</feature>
<keyword evidence="1" id="KW-0812">Transmembrane</keyword>
<dbReference type="RefSeq" id="WP_273943079.1">
    <property type="nucleotide sequence ID" value="NZ_CP097263.1"/>
</dbReference>
<feature type="transmembrane region" description="Helical" evidence="1">
    <location>
        <begin position="140"/>
        <end position="161"/>
    </location>
</feature>
<keyword evidence="1" id="KW-0472">Membrane</keyword>
<sequence>MSYAPMNAVHTKVATAPTNPTPKPWPVLMAGVVTAALVPLDRPGVGWLIAALLLVVVVCTQIKRPKLISVGWAAVTVLLVGVGTLRAAEWLFVLCLLTAVVTASLAVSGGRTTTALLFGSVMAFPSLGRGFGKIRGGGRMTVSVGVGVGMVAIFGALFATADRDFATLLSESTPTVDSGSVARTLFLFVVGGLIAAGALRPIVRKRPYRPSQTVVRRLEWGVPVGMLVVLFATFVAVQMVSWFGGSAYVQRTADLTYSQFARTAFWQLTAVTVLTLAVIGVTARIAPRESVADRLWLRGILGALSVLTLIVVASALSRMWAYQEAYGFTVLRLMVEACEIWLGLVYVMIIAAGVKLNGRWLPKAMLSTAVGSLLVLAAVDPEYLVARQDVQRWQQTQQLDTLYLSGLSVDILPALEGLPDNVKSCAMPWRTLPLDDFREWNISRAAARDALRPNACR</sequence>
<keyword evidence="3" id="KW-1185">Reference proteome</keyword>
<feature type="transmembrane region" description="Helical" evidence="1">
    <location>
        <begin position="340"/>
        <end position="358"/>
    </location>
</feature>
<feature type="transmembrane region" description="Helical" evidence="1">
    <location>
        <begin position="67"/>
        <end position="85"/>
    </location>
</feature>
<reference evidence="2 3" key="1">
    <citation type="submission" date="2024-09" db="EMBL/GenBank/DDBJ databases">
        <authorList>
            <person name="Sun Q."/>
            <person name="Mori K."/>
        </authorList>
    </citation>
    <scope>NUCLEOTIDE SEQUENCE [LARGE SCALE GENOMIC DNA]</scope>
    <source>
        <strain evidence="2 3">TBRC 1432</strain>
    </source>
</reference>
<keyword evidence="1" id="KW-1133">Transmembrane helix</keyword>
<accession>A0ABV6MPB3</accession>
<dbReference type="Pfam" id="PF13687">
    <property type="entry name" value="DUF4153"/>
    <property type="match status" value="1"/>
</dbReference>
<feature type="transmembrane region" description="Helical" evidence="1">
    <location>
        <begin position="264"/>
        <end position="283"/>
    </location>
</feature>
<name>A0ABV6MPB3_9PSEU</name>
<evidence type="ECO:0000313" key="3">
    <source>
        <dbReference type="Proteomes" id="UP001589810"/>
    </source>
</evidence>
<dbReference type="EMBL" id="JBHLUD010000003">
    <property type="protein sequence ID" value="MFC0542121.1"/>
    <property type="molecule type" value="Genomic_DNA"/>
</dbReference>
<comment type="caution">
    <text evidence="2">The sequence shown here is derived from an EMBL/GenBank/DDBJ whole genome shotgun (WGS) entry which is preliminary data.</text>
</comment>
<proteinExistence type="predicted"/>
<organism evidence="2 3">
    <name type="scientific">Kutzneria chonburiensis</name>
    <dbReference type="NCBI Taxonomy" id="1483604"/>
    <lineage>
        <taxon>Bacteria</taxon>
        <taxon>Bacillati</taxon>
        <taxon>Actinomycetota</taxon>
        <taxon>Actinomycetes</taxon>
        <taxon>Pseudonocardiales</taxon>
        <taxon>Pseudonocardiaceae</taxon>
        <taxon>Kutzneria</taxon>
    </lineage>
</organism>
<protein>
    <submittedName>
        <fullName evidence="2">DUF4153 domain-containing protein</fullName>
    </submittedName>
</protein>
<feature type="transmembrane region" description="Helical" evidence="1">
    <location>
        <begin position="44"/>
        <end position="60"/>
    </location>
</feature>
<feature type="transmembrane region" description="Helical" evidence="1">
    <location>
        <begin position="295"/>
        <end position="320"/>
    </location>
</feature>
<evidence type="ECO:0000256" key="1">
    <source>
        <dbReference type="SAM" id="Phobius"/>
    </source>
</evidence>